<reference evidence="13" key="1">
    <citation type="journal article" date="2020" name="Fungal Divers.">
        <title>Resolving the Mortierellaceae phylogeny through synthesis of multi-gene phylogenetics and phylogenomics.</title>
        <authorList>
            <person name="Vandepol N."/>
            <person name="Liber J."/>
            <person name="Desiro A."/>
            <person name="Na H."/>
            <person name="Kennedy M."/>
            <person name="Barry K."/>
            <person name="Grigoriev I.V."/>
            <person name="Miller A.N."/>
            <person name="O'Donnell K."/>
            <person name="Stajich J.E."/>
            <person name="Bonito G."/>
        </authorList>
    </citation>
    <scope>NUCLEOTIDE SEQUENCE</scope>
    <source>
        <strain evidence="13">BC1065</strain>
    </source>
</reference>
<gene>
    <name evidence="13" type="ORF">DFQ27_008155</name>
</gene>
<evidence type="ECO:0000256" key="2">
    <source>
        <dbReference type="ARBA" id="ARBA00022448"/>
    </source>
</evidence>
<dbReference type="GO" id="GO:0017056">
    <property type="term" value="F:structural constituent of nuclear pore"/>
    <property type="evidence" value="ECO:0007669"/>
    <property type="project" value="InterPro"/>
</dbReference>
<feature type="domain" description="Nucleoporin Nup188 N-terminal subdomain III" evidence="12">
    <location>
        <begin position="553"/>
        <end position="993"/>
    </location>
</feature>
<keyword evidence="4" id="KW-0653">Protein transport</keyword>
<evidence type="ECO:0000313" key="14">
    <source>
        <dbReference type="Proteomes" id="UP000807716"/>
    </source>
</evidence>
<dbReference type="InterPro" id="IPR018864">
    <property type="entry name" value="Nucleoporin_Nup188_N"/>
</dbReference>
<dbReference type="PANTHER" id="PTHR31431">
    <property type="entry name" value="NUCLEOPORIN NUP188 HOMOLOG"/>
    <property type="match status" value="1"/>
</dbReference>
<keyword evidence="5" id="KW-0811">Translocation</keyword>
<evidence type="ECO:0000256" key="5">
    <source>
        <dbReference type="ARBA" id="ARBA00023010"/>
    </source>
</evidence>
<proteinExistence type="inferred from homology"/>
<feature type="region of interest" description="Disordered" evidence="10">
    <location>
        <begin position="1883"/>
        <end position="1926"/>
    </location>
</feature>
<dbReference type="GO" id="GO:0006606">
    <property type="term" value="P:protein import into nucleus"/>
    <property type="evidence" value="ECO:0007669"/>
    <property type="project" value="TreeGrafter"/>
</dbReference>
<dbReference type="InterPro" id="IPR048883">
    <property type="entry name" value="Nup188_N-subdom_III"/>
</dbReference>
<evidence type="ECO:0000313" key="13">
    <source>
        <dbReference type="EMBL" id="KAG0252302.1"/>
    </source>
</evidence>
<keyword evidence="14" id="KW-1185">Reference proteome</keyword>
<dbReference type="GO" id="GO:0051028">
    <property type="term" value="P:mRNA transport"/>
    <property type="evidence" value="ECO:0007669"/>
    <property type="project" value="UniProtKB-KW"/>
</dbReference>
<keyword evidence="6" id="KW-0906">Nuclear pore complex</keyword>
<dbReference type="Proteomes" id="UP000807716">
    <property type="component" value="Unassembled WGS sequence"/>
</dbReference>
<evidence type="ECO:0000259" key="11">
    <source>
        <dbReference type="Pfam" id="PF10487"/>
    </source>
</evidence>
<evidence type="ECO:0000256" key="6">
    <source>
        <dbReference type="ARBA" id="ARBA00023132"/>
    </source>
</evidence>
<dbReference type="GO" id="GO:0006405">
    <property type="term" value="P:RNA export from nucleus"/>
    <property type="evidence" value="ECO:0007669"/>
    <property type="project" value="TreeGrafter"/>
</dbReference>
<comment type="caution">
    <text evidence="13">The sequence shown here is derived from an EMBL/GenBank/DDBJ whole genome shotgun (WGS) entry which is preliminary data.</text>
</comment>
<evidence type="ECO:0000259" key="12">
    <source>
        <dbReference type="Pfam" id="PF21093"/>
    </source>
</evidence>
<keyword evidence="2" id="KW-0813">Transport</keyword>
<dbReference type="Pfam" id="PF21093">
    <property type="entry name" value="Nup188_N-subdom_III"/>
    <property type="match status" value="1"/>
</dbReference>
<feature type="compositionally biased region" description="Low complexity" evidence="10">
    <location>
        <begin position="1804"/>
        <end position="1813"/>
    </location>
</feature>
<keyword evidence="3" id="KW-0509">mRNA transport</keyword>
<dbReference type="SUPFAM" id="SSF48371">
    <property type="entry name" value="ARM repeat"/>
    <property type="match status" value="1"/>
</dbReference>
<feature type="compositionally biased region" description="Low complexity" evidence="10">
    <location>
        <begin position="1883"/>
        <end position="1919"/>
    </location>
</feature>
<dbReference type="InterPro" id="IPR016024">
    <property type="entry name" value="ARM-type_fold"/>
</dbReference>
<evidence type="ECO:0000256" key="1">
    <source>
        <dbReference type="ARBA" id="ARBA00004567"/>
    </source>
</evidence>
<dbReference type="Gene3D" id="1.25.10.70">
    <property type="match status" value="1"/>
</dbReference>
<accession>A0A9P6PR36</accession>
<feature type="domain" description="Nucleoporin Nup188 N-terminal" evidence="11">
    <location>
        <begin position="44"/>
        <end position="496"/>
    </location>
</feature>
<evidence type="ECO:0000256" key="3">
    <source>
        <dbReference type="ARBA" id="ARBA00022816"/>
    </source>
</evidence>
<dbReference type="Pfam" id="PF10487">
    <property type="entry name" value="Nup188_N"/>
    <property type="match status" value="1"/>
</dbReference>
<feature type="region of interest" description="Disordered" evidence="10">
    <location>
        <begin position="1788"/>
        <end position="1823"/>
    </location>
</feature>
<dbReference type="GO" id="GO:0044611">
    <property type="term" value="C:nuclear pore inner ring"/>
    <property type="evidence" value="ECO:0007669"/>
    <property type="project" value="TreeGrafter"/>
</dbReference>
<organism evidence="13 14">
    <name type="scientific">Actinomortierella ambigua</name>
    <dbReference type="NCBI Taxonomy" id="1343610"/>
    <lineage>
        <taxon>Eukaryota</taxon>
        <taxon>Fungi</taxon>
        <taxon>Fungi incertae sedis</taxon>
        <taxon>Mucoromycota</taxon>
        <taxon>Mortierellomycotina</taxon>
        <taxon>Mortierellomycetes</taxon>
        <taxon>Mortierellales</taxon>
        <taxon>Mortierellaceae</taxon>
        <taxon>Actinomortierella</taxon>
    </lineage>
</organism>
<evidence type="ECO:0000256" key="8">
    <source>
        <dbReference type="ARBA" id="ARBA00038387"/>
    </source>
</evidence>
<evidence type="ECO:0000256" key="10">
    <source>
        <dbReference type="SAM" id="MobiDB-lite"/>
    </source>
</evidence>
<dbReference type="PANTHER" id="PTHR31431:SF1">
    <property type="entry name" value="NUCLEOPORIN NUP188"/>
    <property type="match status" value="1"/>
</dbReference>
<comment type="subcellular location">
    <subcellularLocation>
        <location evidence="1">Nucleus</location>
        <location evidence="1">Nuclear pore complex</location>
    </subcellularLocation>
</comment>
<dbReference type="InterPro" id="IPR044840">
    <property type="entry name" value="Nup188"/>
</dbReference>
<dbReference type="EMBL" id="JAAAJB010000674">
    <property type="protein sequence ID" value="KAG0252302.1"/>
    <property type="molecule type" value="Genomic_DNA"/>
</dbReference>
<sequence length="2045" mass="226250">MAGTNTDQQRRYGSTYLELYTTLTAGDSTGIVDAATLQKLVNDKAPAILECLDAFKKPSAASRSTMTKQTKKHGGAKFTDPEVKLATRLSGLVDLDELQALDVVEQLSQEEVIDADRVEEQLINATNRYWKERSSVIALLGLLIKRTVIDHPHDPAQGFPAFRVFSSQPAHLSRLVKQWRTAATAQAPAQFSVDPLRLDLWIGQSLTEQYSLLETVIVAILATGQSASSKASAILDVMFETEFGTRQPYLGRFKQENAAAWEDVKLLCVLASLATLDLENIPTAAWASTGDRRHISQSPDQIKAINTSLETMERERELGPFLLAWSSILSTKAVLDEESNVVTKQEIHTTRSLASQFAFISMEKLAVFQYLSTALDNEMFSSSSRYSTIYKRLLFGFVENALVDYPANTIKDFDEGLMNTISKILQYQPELCDLVWKEESQLGQGVMGALQIARGRFPVSFGPLVKLLTALATGGRESSSKVLKFFGQMPSFTHICSHNSKAVEVDVELETGKTFLRAIKDIPAGTASGRPITIIPPGTIGYPVSQQNTTQIVQWAHHESGWRLLFKVLLSFEQLEEAEIQALPSSEVANYVATMELYEAMFRHSRTSNDLIAIYNKWGEPFIRTLFGVLDKSYSVQPRSLDLIASCLSCMTALCQSFSEDIWLFVQQSAFFPSVVTTNLQFTGASQVQTTGRVETILADTERVQGRYPVTLAFLALVNALAINAEHRELWDSPELRRLKVEVLHPCVAYIQNKIFATYENWQFQSIRDRFMIGHRALVLFNILINDKPLTDGSSYGGFQNGENGIKFLQNFLYNSFLYEGGRHLAGPLLSVVGSGNELATFFSKFVRVAELSDVWAMVSEALVLTKSLLRRRKIAGGKASSLEMHLVERTTGASNQSLIQVLASYSDFSCGPIAARNSIDILTLLCALSSSWEYRVAFVGYLGTTDQSRALISTLINRIGDDSQPVEYRLALWSFFTITLTTQPGLATLFLSNHRFNPITGMLDDKETEIKDSSVAVQALDILKNHKQTLLTEPPILPQVVHFLEILWKNAKDHDLLIKTLQKDDNFWANLGELVSMPEVSVEPDTMAMSDQHESPAAAQVEHVLGVNASQSAKAYALRIFGYAIHYNTYAKTQEGGSILNALPAGLQKFIQQAADAKWFIAWNDVIPKIHYRPEEHRQLKEMTRTMKQPFQYLNLAVERWDEIYDLDHLPGESYMLDLERAHFKMAWGDLEEDHLFVRRLFHVNLNWSIVQSEMQRLSAWRFFVEIATDILGLALWGGSIKGKGKGGSETSYYNFILSLLNHIAEDTEGSSVLRVARHDCCMLLLSVIEKSSLDKPSAKANAADHFPEVLTLLRKLVQSADMDVVGSILQPVEGADSYRPLFLTLLFCYRSLHDKDVIRRVDPSDMETIRHSTISLLPLVCKCLNLLVERHSRGVQDHSGDILIIMSLMEQLCHPVWNPYPSLWIPALVEGDVFRLLIQICNKCLAMPFQERPIFFEGCLNLLLALANITEVAEHLVDAGFVSMLMHNGLTPQLQRGAIRPIHEAHGDRGDWHQAWCVFLAILTRLVRAMGSTSDSLLQSLIGLIQFYGSQFNAGLDSSIEGPLTTAKLEEIERVTMLFYELSKHDGRLTSLGGGDLLRAFIDRTLFILQHNVYFFTHPAYLTSVILPMARSERDKYTGQEDEVKMMATTVAGEQPSALVTKIEGKLAAIVRNVLSAMLTWTKPGVILTKTRIEWPYDRVTMAPSVNTAVYEPASIGTLFDLIQYATTSLKEWEARLEGKAGGRAGLFKDTAANDNDDDGQGNKNDGVNGQKNGGAGSGLTTKAMAGGATGDKGMDLKSFLSSITANNMTTPLSIVKGAGATGTSMANGGKPAAAVVSSSTSSTAGANAGPSTTSKIGGSSSSSSSSTSPSWSSSSGNNNNKATVSNGATESAFATLSTSSGSSARMLSLLEDALVMMTTQLALYLYHPDLHSTTRRDIQGELCADLLRMLSSVESMLCRFENLPETKREQQMGAQLYAQIRGLREHMIPVLRHFAETRISHA</sequence>
<protein>
    <recommendedName>
        <fullName evidence="9">Nucleoporin NUP188</fullName>
    </recommendedName>
</protein>
<keyword evidence="7" id="KW-0539">Nucleus</keyword>
<evidence type="ECO:0000256" key="7">
    <source>
        <dbReference type="ARBA" id="ARBA00023242"/>
    </source>
</evidence>
<name>A0A9P6PR36_9FUNG</name>
<evidence type="ECO:0000256" key="4">
    <source>
        <dbReference type="ARBA" id="ARBA00022927"/>
    </source>
</evidence>
<evidence type="ECO:0000256" key="9">
    <source>
        <dbReference type="ARBA" id="ARBA00040174"/>
    </source>
</evidence>
<comment type="similarity">
    <text evidence="8">Belongs to the Nup188 family.</text>
</comment>
<dbReference type="OrthoDB" id="102511at2759"/>